<dbReference type="PANTHER" id="PTHR34041:SF1">
    <property type="entry name" value="PHOTOSYSTEM II REPAIR PROTEIN PSB27-H1, CHLOROPLASTIC"/>
    <property type="match status" value="1"/>
</dbReference>
<feature type="chain" id="PRO_5042283877" description="Photosystem II 11 kDa protein" evidence="1">
    <location>
        <begin position="19"/>
        <end position="190"/>
    </location>
</feature>
<accession>A0AAD7UJY8</accession>
<reference evidence="2" key="1">
    <citation type="submission" date="2023-01" db="EMBL/GenBank/DDBJ databases">
        <title>Metagenome sequencing of chrysophaentin producing Chrysophaeum taylorii.</title>
        <authorList>
            <person name="Davison J."/>
            <person name="Bewley C."/>
        </authorList>
    </citation>
    <scope>NUCLEOTIDE SEQUENCE</scope>
    <source>
        <strain evidence="2">NIES-1699</strain>
    </source>
</reference>
<dbReference type="PANTHER" id="PTHR34041">
    <property type="entry name" value="PHOTOSYSTEM II REPAIR PROTEIN PSB27-H1, CHLOROPLASTIC"/>
    <property type="match status" value="1"/>
</dbReference>
<dbReference type="HAMAP" id="MF_01481">
    <property type="entry name" value="PSII_Psb27"/>
    <property type="match status" value="1"/>
</dbReference>
<dbReference type="Gene3D" id="1.20.58.810">
    <property type="entry name" value="Photosystem II Pbs27"/>
    <property type="match status" value="1"/>
</dbReference>
<dbReference type="Pfam" id="PF13326">
    <property type="entry name" value="PSII_Pbs27"/>
    <property type="match status" value="1"/>
</dbReference>
<evidence type="ECO:0000256" key="1">
    <source>
        <dbReference type="SAM" id="SignalP"/>
    </source>
</evidence>
<gene>
    <name evidence="2" type="ORF">CTAYLR_006072</name>
</gene>
<feature type="signal peptide" evidence="1">
    <location>
        <begin position="1"/>
        <end position="18"/>
    </location>
</feature>
<dbReference type="InterPro" id="IPR025585">
    <property type="entry name" value="PSII_Psb27"/>
</dbReference>
<comment type="caution">
    <text evidence="2">The sequence shown here is derived from an EMBL/GenBank/DDBJ whole genome shotgun (WGS) entry which is preliminary data.</text>
</comment>
<name>A0AAD7UJY8_9STRA</name>
<organism evidence="2 3">
    <name type="scientific">Chrysophaeum taylorii</name>
    <dbReference type="NCBI Taxonomy" id="2483200"/>
    <lineage>
        <taxon>Eukaryota</taxon>
        <taxon>Sar</taxon>
        <taxon>Stramenopiles</taxon>
        <taxon>Ochrophyta</taxon>
        <taxon>Pelagophyceae</taxon>
        <taxon>Pelagomonadales</taxon>
        <taxon>Pelagomonadaceae</taxon>
        <taxon>Chrysophaeum</taxon>
    </lineage>
</organism>
<protein>
    <recommendedName>
        <fullName evidence="4">Photosystem II 11 kDa protein</fullName>
    </recommendedName>
</protein>
<dbReference type="AlphaFoldDB" id="A0AAD7UJY8"/>
<evidence type="ECO:0000313" key="2">
    <source>
        <dbReference type="EMBL" id="KAJ8609126.1"/>
    </source>
</evidence>
<proteinExistence type="inferred from homology"/>
<dbReference type="InterPro" id="IPR038450">
    <property type="entry name" value="PSII_Psb27_sf"/>
</dbReference>
<keyword evidence="3" id="KW-1185">Reference proteome</keyword>
<sequence length="190" mass="20934">MKKVGLVLVCALKTSVNALAPSYARVAESVAERVAQPVVDRRDRRDALASAAAVAATLVALPALAEEAPAAEAPPPVAEFPTDWGLTQDYYTDAAKVVTHMRLATGLDKGAPNMEKIAINTKKEMSDFVAFYRRFTNVAGKQSFSTLYTSINVLAGHYTSYGPKFPVPEKRRKRLYQEYAEIEKNIKKRR</sequence>
<dbReference type="Proteomes" id="UP001230188">
    <property type="component" value="Unassembled WGS sequence"/>
</dbReference>
<evidence type="ECO:0008006" key="4">
    <source>
        <dbReference type="Google" id="ProtNLM"/>
    </source>
</evidence>
<dbReference type="GO" id="GO:0010207">
    <property type="term" value="P:photosystem II assembly"/>
    <property type="evidence" value="ECO:0007669"/>
    <property type="project" value="InterPro"/>
</dbReference>
<keyword evidence="1" id="KW-0732">Signal</keyword>
<dbReference type="GO" id="GO:0010206">
    <property type="term" value="P:photosystem II repair"/>
    <property type="evidence" value="ECO:0007669"/>
    <property type="project" value="InterPro"/>
</dbReference>
<evidence type="ECO:0000313" key="3">
    <source>
        <dbReference type="Proteomes" id="UP001230188"/>
    </source>
</evidence>
<dbReference type="EMBL" id="JAQMWT010000149">
    <property type="protein sequence ID" value="KAJ8609126.1"/>
    <property type="molecule type" value="Genomic_DNA"/>
</dbReference>
<dbReference type="GO" id="GO:0009523">
    <property type="term" value="C:photosystem II"/>
    <property type="evidence" value="ECO:0007669"/>
    <property type="project" value="InterPro"/>
</dbReference>